<evidence type="ECO:0000313" key="2">
    <source>
        <dbReference type="EMBL" id="VDP08993.1"/>
    </source>
</evidence>
<dbReference type="WBParaSite" id="HPBE_0001748001-mRNA-1">
    <property type="protein sequence ID" value="HPBE_0001748001-mRNA-1"/>
    <property type="gene ID" value="HPBE_0001748001"/>
</dbReference>
<name>A0A183G6X3_HELPZ</name>
<organism evidence="3 4">
    <name type="scientific">Heligmosomoides polygyrus</name>
    <name type="common">Parasitic roundworm</name>
    <dbReference type="NCBI Taxonomy" id="6339"/>
    <lineage>
        <taxon>Eukaryota</taxon>
        <taxon>Metazoa</taxon>
        <taxon>Ecdysozoa</taxon>
        <taxon>Nematoda</taxon>
        <taxon>Chromadorea</taxon>
        <taxon>Rhabditida</taxon>
        <taxon>Rhabditina</taxon>
        <taxon>Rhabditomorpha</taxon>
        <taxon>Strongyloidea</taxon>
        <taxon>Heligmosomidae</taxon>
        <taxon>Heligmosomoides</taxon>
    </lineage>
</organism>
<evidence type="ECO:0000256" key="1">
    <source>
        <dbReference type="SAM" id="MobiDB-lite"/>
    </source>
</evidence>
<gene>
    <name evidence="2" type="ORF">HPBE_LOCUS17479</name>
</gene>
<dbReference type="AlphaFoldDB" id="A0A183G6X3"/>
<accession>A0A3P8EJ56</accession>
<proteinExistence type="predicted"/>
<dbReference type="EMBL" id="UZAH01030039">
    <property type="protein sequence ID" value="VDP08993.1"/>
    <property type="molecule type" value="Genomic_DNA"/>
</dbReference>
<dbReference type="OrthoDB" id="5806211at2759"/>
<evidence type="ECO:0000313" key="4">
    <source>
        <dbReference type="WBParaSite" id="HPBE_0001748001-mRNA-1"/>
    </source>
</evidence>
<dbReference type="Proteomes" id="UP000050761">
    <property type="component" value="Unassembled WGS sequence"/>
</dbReference>
<protein>
    <submittedName>
        <fullName evidence="2 4">Uncharacterized protein</fullName>
    </submittedName>
</protein>
<accession>A0A183G6X3</accession>
<feature type="compositionally biased region" description="Acidic residues" evidence="1">
    <location>
        <begin position="1"/>
        <end position="10"/>
    </location>
</feature>
<feature type="region of interest" description="Disordered" evidence="1">
    <location>
        <begin position="1"/>
        <end position="39"/>
    </location>
</feature>
<evidence type="ECO:0000313" key="3">
    <source>
        <dbReference type="Proteomes" id="UP000050761"/>
    </source>
</evidence>
<keyword evidence="3" id="KW-1185">Reference proteome</keyword>
<reference evidence="2 3" key="1">
    <citation type="submission" date="2018-11" db="EMBL/GenBank/DDBJ databases">
        <authorList>
            <consortium name="Pathogen Informatics"/>
        </authorList>
    </citation>
    <scope>NUCLEOTIDE SEQUENCE [LARGE SCALE GENOMIC DNA]</scope>
</reference>
<sequence length="100" mass="11266">MLAEAAEAEDEHSQCPLVLRQLQDHDDLSPTSRRKPHLFQKNSEKVMHDFYTAFFNSHVHLPPCHLPQDGCVIPVLRSEIGHAGEDSPHAAFRSASFHLS</sequence>
<reference evidence="4" key="2">
    <citation type="submission" date="2019-09" db="UniProtKB">
        <authorList>
            <consortium name="WormBaseParasite"/>
        </authorList>
    </citation>
    <scope>IDENTIFICATION</scope>
</reference>